<dbReference type="Proteomes" id="UP000092695">
    <property type="component" value="Chromosome"/>
</dbReference>
<sequence>MSKARYVTGLRAVEQLLASSSATVRKLYAEYRTANPRVEALIAAANRHGVEVQSANRSRLEQMSGESRHQGVVAEIQRSTTMDEGALRDFVEQRLTSERPEPILLLVLEGLQDPHNLGACLRTADAAGVDAVIVSKHGAAGLGPTVSKVAAGAAESLPFASVANIGRTLGWLSDYGISIVGTSDGGSESLFVTPMDGPLALVMGREHSGLKQNVMQRCDRLVHLPMLGSVSSLNVSVATGICLYEALRQRQASPTTE</sequence>
<dbReference type="InterPro" id="IPR013123">
    <property type="entry name" value="SpoU_subst-bd"/>
</dbReference>
<dbReference type="SUPFAM" id="SSF55315">
    <property type="entry name" value="L30e-like"/>
    <property type="match status" value="1"/>
</dbReference>
<accession>A0A193LGH9</accession>
<dbReference type="InterPro" id="IPR029026">
    <property type="entry name" value="tRNA_m1G_MTases_N"/>
</dbReference>
<dbReference type="STRING" id="1548547.BA177_10755"/>
<dbReference type="OrthoDB" id="9785673at2"/>
<evidence type="ECO:0000256" key="2">
    <source>
        <dbReference type="ARBA" id="ARBA00022679"/>
    </source>
</evidence>
<evidence type="ECO:0000313" key="5">
    <source>
        <dbReference type="Proteomes" id="UP000092695"/>
    </source>
</evidence>
<dbReference type="GO" id="GO:0003723">
    <property type="term" value="F:RNA binding"/>
    <property type="evidence" value="ECO:0007669"/>
    <property type="project" value="InterPro"/>
</dbReference>
<dbReference type="KEGG" id="woc:BA177_10755"/>
<dbReference type="Pfam" id="PF00588">
    <property type="entry name" value="SpoU_methylase"/>
    <property type="match status" value="1"/>
</dbReference>
<dbReference type="GO" id="GO:0008173">
    <property type="term" value="F:RNA methyltransferase activity"/>
    <property type="evidence" value="ECO:0007669"/>
    <property type="project" value="InterPro"/>
</dbReference>
<gene>
    <name evidence="4" type="ORF">BA177_10755</name>
</gene>
<dbReference type="GO" id="GO:0032259">
    <property type="term" value="P:methylation"/>
    <property type="evidence" value="ECO:0007669"/>
    <property type="project" value="UniProtKB-KW"/>
</dbReference>
<dbReference type="SMART" id="SM00967">
    <property type="entry name" value="SpoU_sub_bind"/>
    <property type="match status" value="1"/>
</dbReference>
<dbReference type="GO" id="GO:0006396">
    <property type="term" value="P:RNA processing"/>
    <property type="evidence" value="ECO:0007669"/>
    <property type="project" value="InterPro"/>
</dbReference>
<dbReference type="Pfam" id="PF08032">
    <property type="entry name" value="SpoU_sub_bind"/>
    <property type="match status" value="1"/>
</dbReference>
<keyword evidence="2 4" id="KW-0808">Transferase</keyword>
<dbReference type="NCBIfam" id="TIGR00186">
    <property type="entry name" value="rRNA_methyl_3"/>
    <property type="match status" value="1"/>
</dbReference>
<dbReference type="InterPro" id="IPR029064">
    <property type="entry name" value="Ribosomal_eL30-like_sf"/>
</dbReference>
<dbReference type="SUPFAM" id="SSF75217">
    <property type="entry name" value="alpha/beta knot"/>
    <property type="match status" value="1"/>
</dbReference>
<reference evidence="4 5" key="1">
    <citation type="submission" date="2016-06" db="EMBL/GenBank/DDBJ databases">
        <title>Complete genome sequence of a deep-branching marine Gamma Proteobacterium Woeseia oceani type strain XK5.</title>
        <authorList>
            <person name="Mu D."/>
            <person name="Du Z."/>
        </authorList>
    </citation>
    <scope>NUCLEOTIDE SEQUENCE [LARGE SCALE GENOMIC DNA]</scope>
    <source>
        <strain evidence="4 5">XK5</strain>
    </source>
</reference>
<dbReference type="InterPro" id="IPR029028">
    <property type="entry name" value="Alpha/beta_knot_MTases"/>
</dbReference>
<organism evidence="4 5">
    <name type="scientific">Woeseia oceani</name>
    <dbReference type="NCBI Taxonomy" id="1548547"/>
    <lineage>
        <taxon>Bacteria</taxon>
        <taxon>Pseudomonadati</taxon>
        <taxon>Pseudomonadota</taxon>
        <taxon>Gammaproteobacteria</taxon>
        <taxon>Woeseiales</taxon>
        <taxon>Woeseiaceae</taxon>
        <taxon>Woeseia</taxon>
    </lineage>
</organism>
<dbReference type="EMBL" id="CP016268">
    <property type="protein sequence ID" value="ANO51617.1"/>
    <property type="molecule type" value="Genomic_DNA"/>
</dbReference>
<dbReference type="RefSeq" id="WP_068616133.1">
    <property type="nucleotide sequence ID" value="NZ_CP016268.1"/>
</dbReference>
<dbReference type="PANTHER" id="PTHR46429">
    <property type="entry name" value="23S RRNA (GUANOSINE-2'-O-)-METHYLTRANSFERASE RLMB"/>
    <property type="match status" value="1"/>
</dbReference>
<dbReference type="Gene3D" id="3.40.1280.10">
    <property type="match status" value="1"/>
</dbReference>
<dbReference type="InterPro" id="IPR004441">
    <property type="entry name" value="rRNA_MeTrfase_TrmH"/>
</dbReference>
<protein>
    <submittedName>
        <fullName evidence="4">23S rRNA (Guanosine(2251)-2'-O)-methyltransferase RlmB</fullName>
    </submittedName>
</protein>
<keyword evidence="1 4" id="KW-0489">Methyltransferase</keyword>
<dbReference type="CDD" id="cd18103">
    <property type="entry name" value="SpoU-like_RlmB"/>
    <property type="match status" value="1"/>
</dbReference>
<dbReference type="AlphaFoldDB" id="A0A193LGH9"/>
<dbReference type="GO" id="GO:0005829">
    <property type="term" value="C:cytosol"/>
    <property type="evidence" value="ECO:0007669"/>
    <property type="project" value="TreeGrafter"/>
</dbReference>
<dbReference type="Gene3D" id="3.30.1330.30">
    <property type="match status" value="1"/>
</dbReference>
<feature type="domain" description="RNA 2-O ribose methyltransferase substrate binding" evidence="3">
    <location>
        <begin position="6"/>
        <end position="82"/>
    </location>
</feature>
<dbReference type="InterPro" id="IPR001537">
    <property type="entry name" value="SpoU_MeTrfase"/>
</dbReference>
<keyword evidence="5" id="KW-1185">Reference proteome</keyword>
<proteinExistence type="predicted"/>
<evidence type="ECO:0000313" key="4">
    <source>
        <dbReference type="EMBL" id="ANO51617.1"/>
    </source>
</evidence>
<evidence type="ECO:0000256" key="1">
    <source>
        <dbReference type="ARBA" id="ARBA00022603"/>
    </source>
</evidence>
<evidence type="ECO:0000259" key="3">
    <source>
        <dbReference type="SMART" id="SM00967"/>
    </source>
</evidence>
<dbReference type="PANTHER" id="PTHR46429:SF1">
    <property type="entry name" value="23S RRNA (GUANOSINE-2'-O-)-METHYLTRANSFERASE RLMB"/>
    <property type="match status" value="1"/>
</dbReference>
<name>A0A193LGH9_9GAMM</name>